<feature type="region of interest" description="Disordered" evidence="1">
    <location>
        <begin position="1"/>
        <end position="23"/>
    </location>
</feature>
<feature type="non-terminal residue" evidence="2">
    <location>
        <position position="99"/>
    </location>
</feature>
<gene>
    <name evidence="2" type="ORF">SPIL2461_LOCUS5851</name>
</gene>
<name>A0A812MGV8_SYMPI</name>
<organism evidence="2 3">
    <name type="scientific">Symbiodinium pilosum</name>
    <name type="common">Dinoflagellate</name>
    <dbReference type="NCBI Taxonomy" id="2952"/>
    <lineage>
        <taxon>Eukaryota</taxon>
        <taxon>Sar</taxon>
        <taxon>Alveolata</taxon>
        <taxon>Dinophyceae</taxon>
        <taxon>Suessiales</taxon>
        <taxon>Symbiodiniaceae</taxon>
        <taxon>Symbiodinium</taxon>
    </lineage>
</organism>
<reference evidence="2" key="1">
    <citation type="submission" date="2021-02" db="EMBL/GenBank/DDBJ databases">
        <authorList>
            <person name="Dougan E. K."/>
            <person name="Rhodes N."/>
            <person name="Thang M."/>
            <person name="Chan C."/>
        </authorList>
    </citation>
    <scope>NUCLEOTIDE SEQUENCE</scope>
</reference>
<keyword evidence="3" id="KW-1185">Reference proteome</keyword>
<dbReference type="OrthoDB" id="10511950at2759"/>
<evidence type="ECO:0000313" key="3">
    <source>
        <dbReference type="Proteomes" id="UP000649617"/>
    </source>
</evidence>
<dbReference type="Proteomes" id="UP000649617">
    <property type="component" value="Unassembled WGS sequence"/>
</dbReference>
<proteinExistence type="predicted"/>
<evidence type="ECO:0000256" key="1">
    <source>
        <dbReference type="SAM" id="MobiDB-lite"/>
    </source>
</evidence>
<dbReference type="AlphaFoldDB" id="A0A812MGV8"/>
<dbReference type="EMBL" id="CAJNIZ010008516">
    <property type="protein sequence ID" value="CAE7268329.1"/>
    <property type="molecule type" value="Genomic_DNA"/>
</dbReference>
<sequence length="99" mass="10332">EARKQTEREDSEGGTCCFSGESSQDTCGTCFPMSIASYKSKCSRKIHCLGECRGTWCDTKCVLGAASDENKCGTAYPNGIAESGTACSSSSQGCKSCNG</sequence>
<comment type="caution">
    <text evidence="2">The sequence shown here is derived from an EMBL/GenBank/DDBJ whole genome shotgun (WGS) entry which is preliminary data.</text>
</comment>
<evidence type="ECO:0000313" key="2">
    <source>
        <dbReference type="EMBL" id="CAE7268329.1"/>
    </source>
</evidence>
<accession>A0A812MGV8</accession>
<protein>
    <submittedName>
        <fullName evidence="2">Uncharacterized protein</fullName>
    </submittedName>
</protein>
<feature type="non-terminal residue" evidence="2">
    <location>
        <position position="1"/>
    </location>
</feature>